<dbReference type="Gene3D" id="3.30.450.40">
    <property type="match status" value="1"/>
</dbReference>
<reference evidence="4" key="1">
    <citation type="journal article" date="2019" name="Int. J. Syst. Evol. Microbiol.">
        <title>The Global Catalogue of Microorganisms (GCM) 10K type strain sequencing project: providing services to taxonomists for standard genome sequencing and annotation.</title>
        <authorList>
            <consortium name="The Broad Institute Genomics Platform"/>
            <consortium name="The Broad Institute Genome Sequencing Center for Infectious Disease"/>
            <person name="Wu L."/>
            <person name="Ma J."/>
        </authorList>
    </citation>
    <scope>NUCLEOTIDE SEQUENCE [LARGE SCALE GENOMIC DNA]</scope>
    <source>
        <strain evidence="4">KCTC 42247</strain>
    </source>
</reference>
<comment type="caution">
    <text evidence="3">The sequence shown here is derived from an EMBL/GenBank/DDBJ whole genome shotgun (WGS) entry which is preliminary data.</text>
</comment>
<name>A0ABW5UHY7_9SPHI</name>
<dbReference type="EMBL" id="JBHUMB010000014">
    <property type="protein sequence ID" value="MFD2744516.1"/>
    <property type="molecule type" value="Genomic_DNA"/>
</dbReference>
<sequence>MPERLPTKAVPAQPQLSVDIANNQEIRDAIAAAAKVCGARFATIAQLREGHQYNYCSYGFELDRIDQADSLLYRLQQGSDLVVCEDVLNLPLLSPILLGNESLRILFYVGVPLYCENGNLLAFLCIYHDAPNKISSIQLELLKTVVKKLSSLVENNTIDLNTGLSLDDPEAEVIRREKLFDGKTVVTLLLDKNFRVVTCHPYLSQLICENLQLEIKAGDDIRDYLGPQTKSDFIENYYKALDGKSISQEIKYGICWGGVQSYCHFSPAYDLSGKLIGVSYHALPILPENTENHISLRDRKRIQWINDLQSHRFRGPVSSILGITQIWKELGSAPQQQEINMIIEAANKLDREIQSALLELSKSS</sequence>
<dbReference type="EC" id="2.7.13.3" evidence="2"/>
<proteinExistence type="predicted"/>
<keyword evidence="4" id="KW-1185">Reference proteome</keyword>
<gene>
    <name evidence="3" type="ORF">ACFSQ6_14050</name>
</gene>
<comment type="catalytic activity">
    <reaction evidence="1">
        <text>ATP + protein L-histidine = ADP + protein N-phospho-L-histidine.</text>
        <dbReference type="EC" id="2.7.13.3"/>
    </reaction>
</comment>
<evidence type="ECO:0000313" key="3">
    <source>
        <dbReference type="EMBL" id="MFD2744516.1"/>
    </source>
</evidence>
<evidence type="ECO:0000313" key="4">
    <source>
        <dbReference type="Proteomes" id="UP001597418"/>
    </source>
</evidence>
<dbReference type="Proteomes" id="UP001597418">
    <property type="component" value="Unassembled WGS sequence"/>
</dbReference>
<dbReference type="InterPro" id="IPR029016">
    <property type="entry name" value="GAF-like_dom_sf"/>
</dbReference>
<organism evidence="3 4">
    <name type="scientific">Sphingobacterium populi</name>
    <dbReference type="NCBI Taxonomy" id="1812824"/>
    <lineage>
        <taxon>Bacteria</taxon>
        <taxon>Pseudomonadati</taxon>
        <taxon>Bacteroidota</taxon>
        <taxon>Sphingobacteriia</taxon>
        <taxon>Sphingobacteriales</taxon>
        <taxon>Sphingobacteriaceae</taxon>
        <taxon>Sphingobacterium</taxon>
    </lineage>
</organism>
<dbReference type="RefSeq" id="WP_066751984.1">
    <property type="nucleotide sequence ID" value="NZ_JBHUMB010000014.1"/>
</dbReference>
<evidence type="ECO:0000256" key="1">
    <source>
        <dbReference type="ARBA" id="ARBA00000085"/>
    </source>
</evidence>
<dbReference type="InterPro" id="IPR003661">
    <property type="entry name" value="HisK_dim/P_dom"/>
</dbReference>
<dbReference type="SUPFAM" id="SSF55781">
    <property type="entry name" value="GAF domain-like"/>
    <property type="match status" value="1"/>
</dbReference>
<evidence type="ECO:0000256" key="2">
    <source>
        <dbReference type="ARBA" id="ARBA00012438"/>
    </source>
</evidence>
<accession>A0ABW5UHY7</accession>
<dbReference type="CDD" id="cd00082">
    <property type="entry name" value="HisKA"/>
    <property type="match status" value="1"/>
</dbReference>
<protein>
    <recommendedName>
        <fullName evidence="2">histidine kinase</fullName>
        <ecNumber evidence="2">2.7.13.3</ecNumber>
    </recommendedName>
</protein>